<dbReference type="InterPro" id="IPR020103">
    <property type="entry name" value="PsdUridine_synth_cat_dom_sf"/>
</dbReference>
<dbReference type="PANTHER" id="PTHR21600:SF44">
    <property type="entry name" value="RIBOSOMAL LARGE SUBUNIT PSEUDOURIDINE SYNTHASE D"/>
    <property type="match status" value="1"/>
</dbReference>
<evidence type="ECO:0000256" key="1">
    <source>
        <dbReference type="ARBA" id="ARBA00010876"/>
    </source>
</evidence>
<feature type="compositionally biased region" description="Basic residues" evidence="3">
    <location>
        <begin position="1"/>
        <end position="12"/>
    </location>
</feature>
<protein>
    <submittedName>
        <fullName evidence="5">RNA pseudouridine synthase</fullName>
    </submittedName>
</protein>
<proteinExistence type="inferred from homology"/>
<dbReference type="GO" id="GO:0003723">
    <property type="term" value="F:RNA binding"/>
    <property type="evidence" value="ECO:0007669"/>
    <property type="project" value="InterPro"/>
</dbReference>
<dbReference type="EMBL" id="BJUZ01000002">
    <property type="protein sequence ID" value="GEK93939.1"/>
    <property type="molecule type" value="Genomic_DNA"/>
</dbReference>
<evidence type="ECO:0000259" key="4">
    <source>
        <dbReference type="Pfam" id="PF00849"/>
    </source>
</evidence>
<dbReference type="InterPro" id="IPR006224">
    <property type="entry name" value="PsdUridine_synth_RluA-like_CS"/>
</dbReference>
<organism evidence="5 6">
    <name type="scientific">Gluconobacter wancherniae NBRC 103581</name>
    <dbReference type="NCBI Taxonomy" id="656744"/>
    <lineage>
        <taxon>Bacteria</taxon>
        <taxon>Pseudomonadati</taxon>
        <taxon>Pseudomonadota</taxon>
        <taxon>Alphaproteobacteria</taxon>
        <taxon>Acetobacterales</taxon>
        <taxon>Acetobacteraceae</taxon>
        <taxon>Gluconobacter</taxon>
    </lineage>
</organism>
<name>A0A511B0F9_9PROT</name>
<dbReference type="InterPro" id="IPR050188">
    <property type="entry name" value="RluA_PseudoU_synthase"/>
</dbReference>
<dbReference type="GO" id="GO:0009982">
    <property type="term" value="F:pseudouridine synthase activity"/>
    <property type="evidence" value="ECO:0007669"/>
    <property type="project" value="InterPro"/>
</dbReference>
<evidence type="ECO:0000256" key="3">
    <source>
        <dbReference type="SAM" id="MobiDB-lite"/>
    </source>
</evidence>
<feature type="region of interest" description="Disordered" evidence="3">
    <location>
        <begin position="1"/>
        <end position="39"/>
    </location>
</feature>
<evidence type="ECO:0000313" key="5">
    <source>
        <dbReference type="EMBL" id="GEK93939.1"/>
    </source>
</evidence>
<dbReference type="PANTHER" id="PTHR21600">
    <property type="entry name" value="MITOCHONDRIAL RNA PSEUDOURIDINE SYNTHASE"/>
    <property type="match status" value="1"/>
</dbReference>
<dbReference type="PROSITE" id="PS01129">
    <property type="entry name" value="PSI_RLU"/>
    <property type="match status" value="1"/>
</dbReference>
<comment type="caution">
    <text evidence="5">The sequence shown here is derived from an EMBL/GenBank/DDBJ whole genome shotgun (WGS) entry which is preliminary data.</text>
</comment>
<gene>
    <name evidence="5" type="ORF">GWA01_17090</name>
</gene>
<feature type="domain" description="Pseudouridine synthase RsuA/RluA-like" evidence="4">
    <location>
        <begin position="54"/>
        <end position="199"/>
    </location>
</feature>
<evidence type="ECO:0000256" key="2">
    <source>
        <dbReference type="ARBA" id="ARBA00023235"/>
    </source>
</evidence>
<dbReference type="Proteomes" id="UP000321230">
    <property type="component" value="Unassembled WGS sequence"/>
</dbReference>
<dbReference type="SUPFAM" id="SSF55120">
    <property type="entry name" value="Pseudouridine synthase"/>
    <property type="match status" value="1"/>
</dbReference>
<dbReference type="Pfam" id="PF00849">
    <property type="entry name" value="PseudoU_synth_2"/>
    <property type="match status" value="1"/>
</dbReference>
<feature type="region of interest" description="Disordered" evidence="3">
    <location>
        <begin position="65"/>
        <end position="88"/>
    </location>
</feature>
<sequence length="268" mass="29736">MKNNRSRQPSRKQKPELPSRPPANKRREAPPSPTPYSIFKEGKELPILLETPRFLILDKPAGLAVHPGPQTEDSAESRLTPHPRGGPWLAHRLDADTSGCLLIARRKSALLEAQKAFQERRVNKLYWAVVKGNLTEDSGEITTSLMRQSDKKGWKMIAAKKGDPAHTRWRVLGRADGLCWLELELLTGRTHQARIHCASIGAPILGDPIYGQRDPRGLHLLAHSLNVTLSDEETLSAEANPAPHMAQTLRRLGWRGKTSAHGGEKDNG</sequence>
<dbReference type="AlphaFoldDB" id="A0A511B0F9"/>
<accession>A0A511B0F9</accession>
<dbReference type="InterPro" id="IPR006145">
    <property type="entry name" value="PsdUridine_synth_RsuA/RluA"/>
</dbReference>
<evidence type="ECO:0000313" key="6">
    <source>
        <dbReference type="Proteomes" id="UP000321230"/>
    </source>
</evidence>
<dbReference type="CDD" id="cd02869">
    <property type="entry name" value="PseudoU_synth_RluA_like"/>
    <property type="match status" value="1"/>
</dbReference>
<dbReference type="GO" id="GO:0000455">
    <property type="term" value="P:enzyme-directed rRNA pseudouridine synthesis"/>
    <property type="evidence" value="ECO:0007669"/>
    <property type="project" value="TreeGrafter"/>
</dbReference>
<comment type="similarity">
    <text evidence="1">Belongs to the pseudouridine synthase RluA family.</text>
</comment>
<keyword evidence="6" id="KW-1185">Reference proteome</keyword>
<dbReference type="RefSeq" id="WP_306416082.1">
    <property type="nucleotide sequence ID" value="NZ_BARC01000008.1"/>
</dbReference>
<dbReference type="GO" id="GO:0140098">
    <property type="term" value="F:catalytic activity, acting on RNA"/>
    <property type="evidence" value="ECO:0007669"/>
    <property type="project" value="UniProtKB-ARBA"/>
</dbReference>
<keyword evidence="2" id="KW-0413">Isomerase</keyword>
<reference evidence="5 6" key="1">
    <citation type="submission" date="2019-07" db="EMBL/GenBank/DDBJ databases">
        <title>Whole genome shotgun sequence of Gluconobacter wancherniae NBRC 103581.</title>
        <authorList>
            <person name="Hosoyama A."/>
            <person name="Uohara A."/>
            <person name="Ohji S."/>
            <person name="Ichikawa N."/>
        </authorList>
    </citation>
    <scope>NUCLEOTIDE SEQUENCE [LARGE SCALE GENOMIC DNA]</scope>
    <source>
        <strain evidence="5 6">NBRC 103581</strain>
    </source>
</reference>
<dbReference type="Gene3D" id="3.30.2350.10">
    <property type="entry name" value="Pseudouridine synthase"/>
    <property type="match status" value="1"/>
</dbReference>